<organism evidence="1 2">
    <name type="scientific">Ridgeia piscesae</name>
    <name type="common">Tubeworm</name>
    <dbReference type="NCBI Taxonomy" id="27915"/>
    <lineage>
        <taxon>Eukaryota</taxon>
        <taxon>Metazoa</taxon>
        <taxon>Spiralia</taxon>
        <taxon>Lophotrochozoa</taxon>
        <taxon>Annelida</taxon>
        <taxon>Polychaeta</taxon>
        <taxon>Sedentaria</taxon>
        <taxon>Canalipalpata</taxon>
        <taxon>Sabellida</taxon>
        <taxon>Siboglinidae</taxon>
        <taxon>Ridgeia</taxon>
    </lineage>
</organism>
<accession>A0AAD9K952</accession>
<evidence type="ECO:0000313" key="2">
    <source>
        <dbReference type="Proteomes" id="UP001209878"/>
    </source>
</evidence>
<gene>
    <name evidence="1" type="ORF">NP493_1288g01036</name>
</gene>
<comment type="caution">
    <text evidence="1">The sequence shown here is derived from an EMBL/GenBank/DDBJ whole genome shotgun (WGS) entry which is preliminary data.</text>
</comment>
<protein>
    <submittedName>
        <fullName evidence="1">Uncharacterized protein</fullName>
    </submittedName>
</protein>
<reference evidence="1" key="1">
    <citation type="journal article" date="2023" name="Mol. Biol. Evol.">
        <title>Third-Generation Sequencing Reveals the Adaptive Role of the Epigenome in Three Deep-Sea Polychaetes.</title>
        <authorList>
            <person name="Perez M."/>
            <person name="Aroh O."/>
            <person name="Sun Y."/>
            <person name="Lan Y."/>
            <person name="Juniper S.K."/>
            <person name="Young C.R."/>
            <person name="Angers B."/>
            <person name="Qian P.Y."/>
        </authorList>
    </citation>
    <scope>NUCLEOTIDE SEQUENCE</scope>
    <source>
        <strain evidence="1">R07B-5</strain>
    </source>
</reference>
<dbReference type="EMBL" id="JAODUO010001289">
    <property type="protein sequence ID" value="KAK2167144.1"/>
    <property type="molecule type" value="Genomic_DNA"/>
</dbReference>
<proteinExistence type="predicted"/>
<name>A0AAD9K952_RIDPI</name>
<keyword evidence="2" id="KW-1185">Reference proteome</keyword>
<evidence type="ECO:0000313" key="1">
    <source>
        <dbReference type="EMBL" id="KAK2167144.1"/>
    </source>
</evidence>
<dbReference type="AlphaFoldDB" id="A0AAD9K952"/>
<sequence>MRKMKNVIVSCMSRIPSANVGAFSEPLENILSDIKSKRLCIHVDISTLIY</sequence>
<dbReference type="Proteomes" id="UP001209878">
    <property type="component" value="Unassembled WGS sequence"/>
</dbReference>